<keyword evidence="11" id="KW-0408">Iron</keyword>
<keyword evidence="11" id="KW-0479">Metal-binding</keyword>
<sequence>MELPKYDESAPIRPTEVRKGTGYAAERIDFDSIPIVDIGAAISGDPDAKRKAADALREAAVNVGFFYIKNHGVPDAVIAKAQEAADRFYALPVEVKKQYDVAKSKRHRGYVPVGGLSADPTTSDLQEGYEVGLEVPADDPDYLAGNALFAPNVWPAEMPDFQADIYAYFEEMMTLGRSMYRLFALAVGMPEDFFDDKVTKPCAQLRVMYYPATDPKDSAVGIGAHTDYESFTVLYQSESGLQVQNRAGDWIEAPPIPGTFIVNIADMMMRWTNDLFVSTPHRVINTSGNKRFSLALFFAADYGTVVECLPTCRDENNPPKYPPTHFGYWIENMHSYSYAYRWDERGKLPNPELTSTEQMDSAN</sequence>
<comment type="caution">
    <text evidence="13">The sequence shown here is derived from an EMBL/GenBank/DDBJ whole genome shotgun (WGS) entry which is preliminary data.</text>
</comment>
<dbReference type="SUPFAM" id="SSF51197">
    <property type="entry name" value="Clavaminate synthase-like"/>
    <property type="match status" value="1"/>
</dbReference>
<dbReference type="InterPro" id="IPR005123">
    <property type="entry name" value="Oxoglu/Fe-dep_dioxygenase_dom"/>
</dbReference>
<protein>
    <recommendedName>
        <fullName evidence="5">2-oxoglutarate-dependent ethylene/succinate-forming enzyme</fullName>
        <ecNumber evidence="4">1.13.12.19</ecNumber>
        <ecNumber evidence="3">1.14.20.7</ecNumber>
    </recommendedName>
    <alternativeName>
        <fullName evidence="7">2-oxoglutarate dioxygenase (ethylene-forming)</fullName>
    </alternativeName>
    <alternativeName>
        <fullName evidence="8">2-oxoglutarate/L-arginine monooxygenase/decarboxylase (succinate-forming)</fullName>
    </alternativeName>
</protein>
<evidence type="ECO:0000256" key="10">
    <source>
        <dbReference type="ARBA" id="ARBA00049359"/>
    </source>
</evidence>
<dbReference type="Gene3D" id="2.60.120.330">
    <property type="entry name" value="B-lactam Antibiotic, Isopenicillin N Synthase, Chain"/>
    <property type="match status" value="1"/>
</dbReference>
<dbReference type="OrthoDB" id="21825at2"/>
<evidence type="ECO:0000256" key="4">
    <source>
        <dbReference type="ARBA" id="ARBA00012531"/>
    </source>
</evidence>
<dbReference type="InterPro" id="IPR026992">
    <property type="entry name" value="DIOX_N"/>
</dbReference>
<dbReference type="AlphaFoldDB" id="A0A3S2ZB28"/>
<keyword evidence="6" id="KW-0266">Ethylene biosynthesis</keyword>
<dbReference type="InterPro" id="IPR050231">
    <property type="entry name" value="Iron_ascorbate_oxido_reductase"/>
</dbReference>
<dbReference type="GO" id="GO:0046872">
    <property type="term" value="F:metal ion binding"/>
    <property type="evidence" value="ECO:0007669"/>
    <property type="project" value="UniProtKB-KW"/>
</dbReference>
<dbReference type="PANTHER" id="PTHR47990">
    <property type="entry name" value="2-OXOGLUTARATE (2OG) AND FE(II)-DEPENDENT OXYGENASE SUPERFAMILY PROTEIN-RELATED"/>
    <property type="match status" value="1"/>
</dbReference>
<evidence type="ECO:0000256" key="8">
    <source>
        <dbReference type="ARBA" id="ARBA00031282"/>
    </source>
</evidence>
<evidence type="ECO:0000313" key="13">
    <source>
        <dbReference type="EMBL" id="RVU39655.1"/>
    </source>
</evidence>
<dbReference type="EC" id="1.13.12.19" evidence="4"/>
<dbReference type="RefSeq" id="WP_127765026.1">
    <property type="nucleotide sequence ID" value="NZ_SADE01000001.1"/>
</dbReference>
<evidence type="ECO:0000256" key="9">
    <source>
        <dbReference type="ARBA" id="ARBA00047725"/>
    </source>
</evidence>
<comment type="similarity">
    <text evidence="11">Belongs to the iron/ascorbate-dependent oxidoreductase family.</text>
</comment>
<dbReference type="PROSITE" id="PS51471">
    <property type="entry name" value="FE2OG_OXY"/>
    <property type="match status" value="1"/>
</dbReference>
<name>A0A3S2ZB28_9PROT</name>
<dbReference type="Pfam" id="PF14226">
    <property type="entry name" value="DIOX_N"/>
    <property type="match status" value="1"/>
</dbReference>
<dbReference type="GO" id="GO:0009693">
    <property type="term" value="P:ethylene biosynthetic process"/>
    <property type="evidence" value="ECO:0007669"/>
    <property type="project" value="UniProtKB-KW"/>
</dbReference>
<comment type="catalytic activity">
    <reaction evidence="10">
        <text>L-arginine + 2-oxoglutarate + O2 = guanidine + L-glutamate 5-semialdehyde + succinate + CO2</text>
        <dbReference type="Rhea" id="RHEA:31535"/>
        <dbReference type="ChEBI" id="CHEBI:15379"/>
        <dbReference type="ChEBI" id="CHEBI:16526"/>
        <dbReference type="ChEBI" id="CHEBI:16810"/>
        <dbReference type="ChEBI" id="CHEBI:30031"/>
        <dbReference type="ChEBI" id="CHEBI:30087"/>
        <dbReference type="ChEBI" id="CHEBI:32682"/>
        <dbReference type="ChEBI" id="CHEBI:58066"/>
        <dbReference type="EC" id="1.14.20.7"/>
    </reaction>
</comment>
<evidence type="ECO:0000256" key="6">
    <source>
        <dbReference type="ARBA" id="ARBA00022666"/>
    </source>
</evidence>
<accession>A0A3S2ZB28</accession>
<gene>
    <name evidence="13" type="ORF">EOI86_10655</name>
</gene>
<dbReference type="EMBL" id="SADE01000001">
    <property type="protein sequence ID" value="RVU39655.1"/>
    <property type="molecule type" value="Genomic_DNA"/>
</dbReference>
<comment type="cofactor">
    <cofactor evidence="1">
        <name>Fe(2+)</name>
        <dbReference type="ChEBI" id="CHEBI:29033"/>
    </cofactor>
</comment>
<keyword evidence="14" id="KW-1185">Reference proteome</keyword>
<evidence type="ECO:0000259" key="12">
    <source>
        <dbReference type="PROSITE" id="PS51471"/>
    </source>
</evidence>
<organism evidence="13 14">
    <name type="scientific">Hwanghaeella grinnelliae</name>
    <dbReference type="NCBI Taxonomy" id="2500179"/>
    <lineage>
        <taxon>Bacteria</taxon>
        <taxon>Pseudomonadati</taxon>
        <taxon>Pseudomonadota</taxon>
        <taxon>Alphaproteobacteria</taxon>
        <taxon>Rhodospirillales</taxon>
        <taxon>Rhodospirillaceae</taxon>
        <taxon>Hwanghaeella</taxon>
    </lineage>
</organism>
<reference evidence="14" key="1">
    <citation type="submission" date="2019-01" db="EMBL/GenBank/DDBJ databases">
        <title>Gri0909 isolated from a small marine red alga.</title>
        <authorList>
            <person name="Kim J."/>
            <person name="Jeong S.E."/>
            <person name="Jeon C.O."/>
        </authorList>
    </citation>
    <scope>NUCLEOTIDE SEQUENCE [LARGE SCALE GENOMIC DNA]</scope>
    <source>
        <strain evidence="14">Gri0909</strain>
    </source>
</reference>
<evidence type="ECO:0000313" key="14">
    <source>
        <dbReference type="Proteomes" id="UP000287447"/>
    </source>
</evidence>
<dbReference type="PRINTS" id="PR00682">
    <property type="entry name" value="IPNSYNTHASE"/>
</dbReference>
<dbReference type="InterPro" id="IPR044861">
    <property type="entry name" value="IPNS-like_FE2OG_OXY"/>
</dbReference>
<dbReference type="EC" id="1.14.20.7" evidence="3"/>
<evidence type="ECO:0000256" key="1">
    <source>
        <dbReference type="ARBA" id="ARBA00001954"/>
    </source>
</evidence>
<comment type="pathway">
    <text evidence="2">Alkene biosynthesis; ethylene biosynthesis via 2-oxoglutarate.</text>
</comment>
<evidence type="ECO:0000256" key="3">
    <source>
        <dbReference type="ARBA" id="ARBA00012293"/>
    </source>
</evidence>
<keyword evidence="11" id="KW-0560">Oxidoreductase</keyword>
<dbReference type="GO" id="GO:0102276">
    <property type="term" value="F:2-oxoglutarate oxygenase/decarboxylase (ethylene-forming) activity"/>
    <property type="evidence" value="ECO:0007669"/>
    <property type="project" value="UniProtKB-EC"/>
</dbReference>
<evidence type="ECO:0000256" key="5">
    <source>
        <dbReference type="ARBA" id="ARBA00019045"/>
    </source>
</evidence>
<evidence type="ECO:0000256" key="11">
    <source>
        <dbReference type="RuleBase" id="RU003682"/>
    </source>
</evidence>
<evidence type="ECO:0000256" key="7">
    <source>
        <dbReference type="ARBA" id="ARBA00031011"/>
    </source>
</evidence>
<comment type="catalytic activity">
    <reaction evidence="9">
        <text>2-oxoglutarate + O2 + 2 H(+) = ethene + 3 CO2 + H2O</text>
        <dbReference type="Rhea" id="RHEA:31523"/>
        <dbReference type="ChEBI" id="CHEBI:15377"/>
        <dbReference type="ChEBI" id="CHEBI:15378"/>
        <dbReference type="ChEBI" id="CHEBI:15379"/>
        <dbReference type="ChEBI" id="CHEBI:16526"/>
        <dbReference type="ChEBI" id="CHEBI:16810"/>
        <dbReference type="ChEBI" id="CHEBI:18153"/>
        <dbReference type="EC" id="1.13.12.19"/>
    </reaction>
</comment>
<evidence type="ECO:0000256" key="2">
    <source>
        <dbReference type="ARBA" id="ARBA00004767"/>
    </source>
</evidence>
<dbReference type="Proteomes" id="UP000287447">
    <property type="component" value="Unassembled WGS sequence"/>
</dbReference>
<dbReference type="InterPro" id="IPR027443">
    <property type="entry name" value="IPNS-like_sf"/>
</dbReference>
<feature type="domain" description="Fe2OG dioxygenase" evidence="12">
    <location>
        <begin position="201"/>
        <end position="300"/>
    </location>
</feature>
<proteinExistence type="inferred from homology"/>
<dbReference type="Pfam" id="PF03171">
    <property type="entry name" value="2OG-FeII_Oxy"/>
    <property type="match status" value="1"/>
</dbReference>